<dbReference type="Proteomes" id="UP000575083">
    <property type="component" value="Unassembled WGS sequence"/>
</dbReference>
<gene>
    <name evidence="2" type="ORF">HNP48_001400</name>
</gene>
<sequence>MTVYGEVDVTYALFANLAEDTSGGWWDMVLRGTLEQCIWAGNSVKADWAHIVDMETAQVVRWKKRDASGPPLDLVPWSVGHDADIPLTFGVLLSFQELCKLSALGGSRWVRAQLAKATVSPALAEVATASAMLHLIQGCPLPFLVSGPQAILVEELQQNGLLRAEFTYADSQEEDTATVLAITDKGREALAGNAVSNTASRPSKAAVSPDP</sequence>
<feature type="region of interest" description="Disordered" evidence="1">
    <location>
        <begin position="192"/>
        <end position="211"/>
    </location>
</feature>
<dbReference type="EMBL" id="JACHLK010000002">
    <property type="protein sequence ID" value="MBB6558736.1"/>
    <property type="molecule type" value="Genomic_DNA"/>
</dbReference>
<dbReference type="AlphaFoldDB" id="A0A7X0U844"/>
<accession>A0A7X0U844</accession>
<name>A0A7X0U844_9BURK</name>
<protein>
    <submittedName>
        <fullName evidence="2">Uncharacterized protein</fullName>
    </submittedName>
</protein>
<comment type="caution">
    <text evidence="2">The sequence shown here is derived from an EMBL/GenBank/DDBJ whole genome shotgun (WGS) entry which is preliminary data.</text>
</comment>
<keyword evidence="3" id="KW-1185">Reference proteome</keyword>
<dbReference type="RefSeq" id="WP_184856164.1">
    <property type="nucleotide sequence ID" value="NZ_JACHLK010000002.1"/>
</dbReference>
<organism evidence="2 3">
    <name type="scientific">Acidovorax soli</name>
    <dbReference type="NCBI Taxonomy" id="592050"/>
    <lineage>
        <taxon>Bacteria</taxon>
        <taxon>Pseudomonadati</taxon>
        <taxon>Pseudomonadota</taxon>
        <taxon>Betaproteobacteria</taxon>
        <taxon>Burkholderiales</taxon>
        <taxon>Comamonadaceae</taxon>
        <taxon>Acidovorax</taxon>
    </lineage>
</organism>
<evidence type="ECO:0000313" key="2">
    <source>
        <dbReference type="EMBL" id="MBB6558736.1"/>
    </source>
</evidence>
<proteinExistence type="predicted"/>
<evidence type="ECO:0000313" key="3">
    <source>
        <dbReference type="Proteomes" id="UP000575083"/>
    </source>
</evidence>
<reference evidence="2 3" key="1">
    <citation type="submission" date="2020-08" db="EMBL/GenBank/DDBJ databases">
        <title>Functional genomics of gut bacteria from endangered species of beetles.</title>
        <authorList>
            <person name="Carlos-Shanley C."/>
        </authorList>
    </citation>
    <scope>NUCLEOTIDE SEQUENCE [LARGE SCALE GENOMIC DNA]</scope>
    <source>
        <strain evidence="2 3">S00198</strain>
    </source>
</reference>
<evidence type="ECO:0000256" key="1">
    <source>
        <dbReference type="SAM" id="MobiDB-lite"/>
    </source>
</evidence>